<organism evidence="3 4">
    <name type="scientific">Ramalina farinacea</name>
    <dbReference type="NCBI Taxonomy" id="258253"/>
    <lineage>
        <taxon>Eukaryota</taxon>
        <taxon>Fungi</taxon>
        <taxon>Dikarya</taxon>
        <taxon>Ascomycota</taxon>
        <taxon>Pezizomycotina</taxon>
        <taxon>Lecanoromycetes</taxon>
        <taxon>OSLEUM clade</taxon>
        <taxon>Lecanoromycetidae</taxon>
        <taxon>Lecanorales</taxon>
        <taxon>Lecanorineae</taxon>
        <taxon>Ramalinaceae</taxon>
        <taxon>Ramalina</taxon>
    </lineage>
</organism>
<dbReference type="Proteomes" id="UP001161017">
    <property type="component" value="Unassembled WGS sequence"/>
</dbReference>
<dbReference type="EMBL" id="JAPUFD010000021">
    <property type="protein sequence ID" value="MDI1492795.1"/>
    <property type="molecule type" value="Genomic_DNA"/>
</dbReference>
<keyword evidence="1" id="KW-0472">Membrane</keyword>
<reference evidence="3" key="1">
    <citation type="journal article" date="2023" name="Genome Biol. Evol.">
        <title>First Whole Genome Sequence and Flow Cytometry Genome Size Data for the Lichen-Forming Fungus Ramalina farinacea (Ascomycota).</title>
        <authorList>
            <person name="Llewellyn T."/>
            <person name="Mian S."/>
            <person name="Hill R."/>
            <person name="Leitch I.J."/>
            <person name="Gaya E."/>
        </authorList>
    </citation>
    <scope>NUCLEOTIDE SEQUENCE</scope>
    <source>
        <strain evidence="3">LIQ254RAFAR</strain>
    </source>
</reference>
<keyword evidence="4" id="KW-1185">Reference proteome</keyword>
<protein>
    <recommendedName>
        <fullName evidence="2">DUF2470 domain-containing protein</fullName>
    </recommendedName>
</protein>
<dbReference type="Gene3D" id="3.20.180.10">
    <property type="entry name" value="PNP-oxidase-like"/>
    <property type="match status" value="1"/>
</dbReference>
<dbReference type="InterPro" id="IPR019595">
    <property type="entry name" value="DUF2470"/>
</dbReference>
<evidence type="ECO:0000256" key="1">
    <source>
        <dbReference type="SAM" id="Phobius"/>
    </source>
</evidence>
<dbReference type="PANTHER" id="PTHR37783:SF1">
    <property type="entry name" value="MEMBRANE PROTEIN, PUTATIVE (AFU_ORTHOLOGUE AFUA_1G04315)-RELATED"/>
    <property type="match status" value="1"/>
</dbReference>
<evidence type="ECO:0000313" key="4">
    <source>
        <dbReference type="Proteomes" id="UP001161017"/>
    </source>
</evidence>
<keyword evidence="1" id="KW-0812">Transmembrane</keyword>
<accession>A0AA43U0F5</accession>
<dbReference type="PANTHER" id="PTHR37783">
    <property type="entry name" value="MEMBRANE PROTEIN, PUTATIVE (AFU_ORTHOLOGUE AFUA_1G04315)-RELATED"/>
    <property type="match status" value="1"/>
</dbReference>
<feature type="domain" description="DUF2470" evidence="2">
    <location>
        <begin position="19"/>
        <end position="100"/>
    </location>
</feature>
<name>A0AA43U0F5_9LECA</name>
<comment type="caution">
    <text evidence="3">The sequence shown here is derived from an EMBL/GenBank/DDBJ whole genome shotgun (WGS) entry which is preliminary data.</text>
</comment>
<evidence type="ECO:0000259" key="2">
    <source>
        <dbReference type="Pfam" id="PF10615"/>
    </source>
</evidence>
<proteinExistence type="predicted"/>
<sequence>MASTTNASGPPPSKDAAAKSRIITHMNHDHRDSLSRYLEHTHHIPSYRARHAALTDLTFSSLEIRLPPLTAPFGSGSYYRIPINPPMTSWADARPRVVDMDHAALSALNRSPITVKKYVPPNRAWMIVVMAALVSTYMAFTRRAHFLPGDYFYETFRLGNVPGFARWCYDIKPLLMVLVVGIHTVEAGWLHRTRLSRHSVGTFSGVWWAWVVSAYCEGYGAKVRFDELVKEEEVKKQKQAH</sequence>
<dbReference type="InterPro" id="IPR037119">
    <property type="entry name" value="Haem_oxidase_HugZ-like_sf"/>
</dbReference>
<keyword evidence="1" id="KW-1133">Transmembrane helix</keyword>
<feature type="transmembrane region" description="Helical" evidence="1">
    <location>
        <begin position="124"/>
        <end position="140"/>
    </location>
</feature>
<dbReference type="Pfam" id="PF10615">
    <property type="entry name" value="DUF2470"/>
    <property type="match status" value="1"/>
</dbReference>
<dbReference type="AlphaFoldDB" id="A0AA43U0F5"/>
<evidence type="ECO:0000313" key="3">
    <source>
        <dbReference type="EMBL" id="MDI1492795.1"/>
    </source>
</evidence>
<gene>
    <name evidence="3" type="ORF">OHK93_004578</name>
</gene>